<dbReference type="AlphaFoldDB" id="A0AAJ0D664"/>
<keyword evidence="3" id="KW-1185">Reference proteome</keyword>
<reference evidence="2" key="1">
    <citation type="submission" date="2023-04" db="EMBL/GenBank/DDBJ databases">
        <title>Black Yeasts Isolated from many extreme environments.</title>
        <authorList>
            <person name="Coleine C."/>
            <person name="Stajich J.E."/>
            <person name="Selbmann L."/>
        </authorList>
    </citation>
    <scope>NUCLEOTIDE SEQUENCE</scope>
    <source>
        <strain evidence="2">CCFEE 5312</strain>
    </source>
</reference>
<evidence type="ECO:0000313" key="2">
    <source>
        <dbReference type="EMBL" id="KAK3046978.1"/>
    </source>
</evidence>
<accession>A0AAJ0D664</accession>
<organism evidence="2 3">
    <name type="scientific">Extremus antarcticus</name>
    <dbReference type="NCBI Taxonomy" id="702011"/>
    <lineage>
        <taxon>Eukaryota</taxon>
        <taxon>Fungi</taxon>
        <taxon>Dikarya</taxon>
        <taxon>Ascomycota</taxon>
        <taxon>Pezizomycotina</taxon>
        <taxon>Dothideomycetes</taxon>
        <taxon>Dothideomycetidae</taxon>
        <taxon>Mycosphaerellales</taxon>
        <taxon>Extremaceae</taxon>
        <taxon>Extremus</taxon>
    </lineage>
</organism>
<comment type="caution">
    <text evidence="2">The sequence shown here is derived from an EMBL/GenBank/DDBJ whole genome shotgun (WGS) entry which is preliminary data.</text>
</comment>
<evidence type="ECO:0000313" key="3">
    <source>
        <dbReference type="Proteomes" id="UP001271007"/>
    </source>
</evidence>
<protein>
    <submittedName>
        <fullName evidence="2">Uncharacterized protein</fullName>
    </submittedName>
</protein>
<dbReference type="Proteomes" id="UP001271007">
    <property type="component" value="Unassembled WGS sequence"/>
</dbReference>
<feature type="region of interest" description="Disordered" evidence="1">
    <location>
        <begin position="1"/>
        <end position="37"/>
    </location>
</feature>
<proteinExistence type="predicted"/>
<gene>
    <name evidence="2" type="ORF">LTR09_011581</name>
</gene>
<dbReference type="EMBL" id="JAWDJX010000072">
    <property type="protein sequence ID" value="KAK3046978.1"/>
    <property type="molecule type" value="Genomic_DNA"/>
</dbReference>
<name>A0AAJ0D664_9PEZI</name>
<sequence length="89" mass="10283">MAEKKESYLDLANMHTTDPAYDDRKPRTSSHAFTEPRENHFYRFEANTTTRPSTDGGIHTILDDQDILETLIYPEGQIEKAIERKVNVT</sequence>
<evidence type="ECO:0000256" key="1">
    <source>
        <dbReference type="SAM" id="MobiDB-lite"/>
    </source>
</evidence>